<organism evidence="1 2">
    <name type="scientific">Candidatus Dechloromonas phosphorivorans</name>
    <dbReference type="NCBI Taxonomy" id="2899244"/>
    <lineage>
        <taxon>Bacteria</taxon>
        <taxon>Pseudomonadati</taxon>
        <taxon>Pseudomonadota</taxon>
        <taxon>Betaproteobacteria</taxon>
        <taxon>Rhodocyclales</taxon>
        <taxon>Azonexaceae</taxon>
        <taxon>Dechloromonas</taxon>
    </lineage>
</organism>
<dbReference type="Pfam" id="PF13692">
    <property type="entry name" value="Glyco_trans_1_4"/>
    <property type="match status" value="1"/>
</dbReference>
<reference evidence="1 2" key="1">
    <citation type="submission" date="2020-10" db="EMBL/GenBank/DDBJ databases">
        <title>Connecting structure to function with the recovery of over 1000 high-quality activated sludge metagenome-assembled genomes encoding full-length rRNA genes using long-read sequencing.</title>
        <authorList>
            <person name="Singleton C.M."/>
            <person name="Petriglieri F."/>
            <person name="Kristensen J.M."/>
            <person name="Kirkegaard R.H."/>
            <person name="Michaelsen T.Y."/>
            <person name="Andersen M.H."/>
            <person name="Karst S.M."/>
            <person name="Dueholm M.S."/>
            <person name="Nielsen P.H."/>
            <person name="Albertsen M."/>
        </authorList>
    </citation>
    <scope>NUCLEOTIDE SEQUENCE [LARGE SCALE GENOMIC DNA]</scope>
    <source>
        <strain evidence="1">EsbW_18-Q3-R4-48_BATAC.463</strain>
    </source>
</reference>
<proteinExistence type="predicted"/>
<dbReference type="Gene3D" id="3.40.50.2000">
    <property type="entry name" value="Glycogen Phosphorylase B"/>
    <property type="match status" value="1"/>
</dbReference>
<dbReference type="SUPFAM" id="SSF53756">
    <property type="entry name" value="UDP-Glycosyltransferase/glycogen phosphorylase"/>
    <property type="match status" value="1"/>
</dbReference>
<sequence>MANILYLVHRLPYPPNKGDKVRSYNLLKHLASQHRVFLGTFIDDPEDEPYITTLRKLCADVFVAKLDPRRAKIRSLNGLIAGDPLTLRYYRDASLQDWVHNTCNHQKIDAAVIFCSAMAQYVENMRRLPTVVDFVDVDSAKWTQYADKHRWPMSWLYRREGEFLLAYERHIASLAARSFFVTESEAALFTSLAPECNVRVEAMCNGVDSDYFTPDPERISPYTAEETPIVFTGAMDYWPNVDAVTWFAKEVLPGLLVQHPNARFYIVGRSPTQEVEALANEHIVVTGTVPDVRPYIQHAAAVVAPLRIARGIQNKILEAMAMERAVIASTECAAAVDAVFGQELLTANTPEDYIGTINALLVDQNQAIAIGQAARQRVIERYSWAAHMSGIDRYLSDSQNTTQ</sequence>
<dbReference type="EMBL" id="JADJMS010000054">
    <property type="protein sequence ID" value="MBK7417559.1"/>
    <property type="molecule type" value="Genomic_DNA"/>
</dbReference>
<evidence type="ECO:0000313" key="2">
    <source>
        <dbReference type="Proteomes" id="UP000739411"/>
    </source>
</evidence>
<protein>
    <submittedName>
        <fullName evidence="1">TIGR03087 family PEP-CTERM/XrtA system glycosyltransferase</fullName>
    </submittedName>
</protein>
<name>A0A935MVD2_9RHOO</name>
<dbReference type="CDD" id="cd03801">
    <property type="entry name" value="GT4_PimA-like"/>
    <property type="match status" value="1"/>
</dbReference>
<evidence type="ECO:0000313" key="1">
    <source>
        <dbReference type="EMBL" id="MBK7417559.1"/>
    </source>
</evidence>
<dbReference type="AlphaFoldDB" id="A0A935MVD2"/>
<dbReference type="PANTHER" id="PTHR12526:SF600">
    <property type="entry name" value="GLYCOSYL TRANSFERASE GROUP 1"/>
    <property type="match status" value="1"/>
</dbReference>
<dbReference type="NCBIfam" id="TIGR03087">
    <property type="entry name" value="stp1"/>
    <property type="match status" value="1"/>
</dbReference>
<gene>
    <name evidence="1" type="ORF">IPJ38_23265</name>
</gene>
<comment type="caution">
    <text evidence="1">The sequence shown here is derived from an EMBL/GenBank/DDBJ whole genome shotgun (WGS) entry which is preliminary data.</text>
</comment>
<accession>A0A935MVD2</accession>
<dbReference type="PANTHER" id="PTHR12526">
    <property type="entry name" value="GLYCOSYLTRANSFERASE"/>
    <property type="match status" value="1"/>
</dbReference>
<dbReference type="GO" id="GO:0016757">
    <property type="term" value="F:glycosyltransferase activity"/>
    <property type="evidence" value="ECO:0007669"/>
    <property type="project" value="TreeGrafter"/>
</dbReference>
<dbReference type="InterPro" id="IPR017521">
    <property type="entry name" value="Sugar_tfrase_PEP-CTERM_Stp1"/>
</dbReference>
<dbReference type="Proteomes" id="UP000739411">
    <property type="component" value="Unassembled WGS sequence"/>
</dbReference>